<reference evidence="1 2" key="1">
    <citation type="submission" date="2017-06" db="EMBL/GenBank/DDBJ databases">
        <title>Draft genome sequence of anaerobic fermentative bacterium Anaeromicrobium sediminis DY2726D isolated from West Pacific Ocean sediments.</title>
        <authorList>
            <person name="Zeng X."/>
        </authorList>
    </citation>
    <scope>NUCLEOTIDE SEQUENCE [LARGE SCALE GENOMIC DNA]</scope>
    <source>
        <strain evidence="1 2">DY2726D</strain>
    </source>
</reference>
<protein>
    <recommendedName>
        <fullName evidence="3">DUF5067 domain-containing protein</fullName>
    </recommendedName>
</protein>
<evidence type="ECO:0000313" key="2">
    <source>
        <dbReference type="Proteomes" id="UP000216024"/>
    </source>
</evidence>
<name>A0A267MG92_9FIRM</name>
<comment type="caution">
    <text evidence="1">The sequence shown here is derived from an EMBL/GenBank/DDBJ whole genome shotgun (WGS) entry which is preliminary data.</text>
</comment>
<gene>
    <name evidence="1" type="ORF">CCE28_14060</name>
</gene>
<dbReference type="Proteomes" id="UP000216024">
    <property type="component" value="Unassembled WGS sequence"/>
</dbReference>
<keyword evidence="2" id="KW-1185">Reference proteome</keyword>
<dbReference type="EMBL" id="NIBG01000013">
    <property type="protein sequence ID" value="PAB58604.1"/>
    <property type="molecule type" value="Genomic_DNA"/>
</dbReference>
<dbReference type="OrthoDB" id="2871992at2"/>
<evidence type="ECO:0000313" key="1">
    <source>
        <dbReference type="EMBL" id="PAB58604.1"/>
    </source>
</evidence>
<evidence type="ECO:0008006" key="3">
    <source>
        <dbReference type="Google" id="ProtNLM"/>
    </source>
</evidence>
<accession>A0A267MG92</accession>
<proteinExistence type="predicted"/>
<sequence>MKKILIIILVLIVSATLIFSFNKYSNTQKLSEEIVEENNIVENVDDESYEDEDKINEEFIRVDSQGSVDVAAYFHNLSEDNEEYLIFELMFNTHSVELDNIDFADLSNVKNNNGFTVDEGIIWEKENGSGHHISGYLKVPKKYKEKNMVDESTSSIELEIKGLDEIQSRKFIWDEEALQSLSK</sequence>
<dbReference type="AlphaFoldDB" id="A0A267MG92"/>
<dbReference type="RefSeq" id="WP_095134369.1">
    <property type="nucleotide sequence ID" value="NZ_NIBG01000013.1"/>
</dbReference>
<organism evidence="1 2">
    <name type="scientific">Anaeromicrobium sediminis</name>
    <dbReference type="NCBI Taxonomy" id="1478221"/>
    <lineage>
        <taxon>Bacteria</taxon>
        <taxon>Bacillati</taxon>
        <taxon>Bacillota</taxon>
        <taxon>Clostridia</taxon>
        <taxon>Peptostreptococcales</taxon>
        <taxon>Thermotaleaceae</taxon>
        <taxon>Anaeromicrobium</taxon>
    </lineage>
</organism>